<dbReference type="InterPro" id="IPR024194">
    <property type="entry name" value="Ac/AlaTfrase_AlgI/DltB"/>
</dbReference>
<dbReference type="PANTHER" id="PTHR13285">
    <property type="entry name" value="ACYLTRANSFERASE"/>
    <property type="match status" value="1"/>
</dbReference>
<evidence type="ECO:0000256" key="7">
    <source>
        <dbReference type="PIRNR" id="PIRNR016636"/>
    </source>
</evidence>
<evidence type="ECO:0000313" key="9">
    <source>
        <dbReference type="EMBL" id="MBT2160324.1"/>
    </source>
</evidence>
<feature type="transmembrane region" description="Helical" evidence="8">
    <location>
        <begin position="431"/>
        <end position="447"/>
    </location>
</feature>
<accession>A0ABS5WA94</accession>
<feature type="transmembrane region" description="Helical" evidence="8">
    <location>
        <begin position="337"/>
        <end position="354"/>
    </location>
</feature>
<proteinExistence type="inferred from homology"/>
<feature type="transmembrane region" description="Helical" evidence="8">
    <location>
        <begin position="197"/>
        <end position="214"/>
    </location>
</feature>
<feature type="transmembrane region" description="Helical" evidence="8">
    <location>
        <begin position="7"/>
        <end position="23"/>
    </location>
</feature>
<feature type="transmembrane region" description="Helical" evidence="8">
    <location>
        <begin position="158"/>
        <end position="176"/>
    </location>
</feature>
<feature type="transmembrane region" description="Helical" evidence="8">
    <location>
        <begin position="234"/>
        <end position="252"/>
    </location>
</feature>
<reference evidence="9 10" key="1">
    <citation type="submission" date="2020-06" db="EMBL/GenBank/DDBJ databases">
        <authorList>
            <person name="Isaeva M.P."/>
            <person name="Chernysheva N.Y."/>
        </authorList>
    </citation>
    <scope>NUCLEOTIDE SEQUENCE [LARGE SCALE GENOMIC DNA]</scope>
    <source>
        <strain evidence="9 10">KMM 6746</strain>
    </source>
</reference>
<evidence type="ECO:0000256" key="4">
    <source>
        <dbReference type="ARBA" id="ARBA00022692"/>
    </source>
</evidence>
<dbReference type="PIRSF" id="PIRSF500217">
    <property type="entry name" value="AlgI"/>
    <property type="match status" value="1"/>
</dbReference>
<dbReference type="PANTHER" id="PTHR13285:SF18">
    <property type="entry name" value="PROTEIN-CYSTEINE N-PALMITOYLTRANSFERASE RASP"/>
    <property type="match status" value="1"/>
</dbReference>
<dbReference type="InterPro" id="IPR004299">
    <property type="entry name" value="MBOAT_fam"/>
</dbReference>
<dbReference type="EMBL" id="JACATN010000001">
    <property type="protein sequence ID" value="MBT2160324.1"/>
    <property type="molecule type" value="Genomic_DNA"/>
</dbReference>
<protein>
    <submittedName>
        <fullName evidence="9">MBOAT family protein</fullName>
    </submittedName>
</protein>
<keyword evidence="5 8" id="KW-1133">Transmembrane helix</keyword>
<reference evidence="10" key="2">
    <citation type="submission" date="2023-07" db="EMBL/GenBank/DDBJ databases">
        <title>Zobellia barbeyronii sp. nov., a new marine flavobacterium, isolated from green and red algae.</title>
        <authorList>
            <person name="Nedashkovskaya O.I."/>
            <person name="Otstavnykh N."/>
            <person name="Zhukova N."/>
            <person name="Guzev K."/>
            <person name="Chausova V."/>
            <person name="Tekutyeva L."/>
            <person name="Mikhailov V."/>
            <person name="Isaeva M."/>
        </authorList>
    </citation>
    <scope>NUCLEOTIDE SEQUENCE [LARGE SCALE GENOMIC DNA]</scope>
    <source>
        <strain evidence="10">KMM 6746</strain>
    </source>
</reference>
<organism evidence="9 10">
    <name type="scientific">Zobellia barbeyronii</name>
    <dbReference type="NCBI Taxonomy" id="2748009"/>
    <lineage>
        <taxon>Bacteria</taxon>
        <taxon>Pseudomonadati</taxon>
        <taxon>Bacteroidota</taxon>
        <taxon>Flavobacteriia</taxon>
        <taxon>Flavobacteriales</taxon>
        <taxon>Flavobacteriaceae</taxon>
        <taxon>Zobellia</taxon>
    </lineage>
</organism>
<keyword evidence="3 7" id="KW-1003">Cell membrane</keyword>
<dbReference type="InterPro" id="IPR051085">
    <property type="entry name" value="MB_O-acyltransferase"/>
</dbReference>
<dbReference type="PIRSF" id="PIRSF016636">
    <property type="entry name" value="AlgI_DltB"/>
    <property type="match status" value="1"/>
</dbReference>
<evidence type="ECO:0000256" key="6">
    <source>
        <dbReference type="ARBA" id="ARBA00023136"/>
    </source>
</evidence>
<evidence type="ECO:0000313" key="10">
    <source>
        <dbReference type="Proteomes" id="UP000740413"/>
    </source>
</evidence>
<evidence type="ECO:0000256" key="8">
    <source>
        <dbReference type="SAM" id="Phobius"/>
    </source>
</evidence>
<feature type="transmembrane region" description="Helical" evidence="8">
    <location>
        <begin position="467"/>
        <end position="484"/>
    </location>
</feature>
<comment type="caution">
    <text evidence="9">The sequence shown here is derived from an EMBL/GenBank/DDBJ whole genome shotgun (WGS) entry which is preliminary data.</text>
</comment>
<keyword evidence="4 8" id="KW-0812">Transmembrane</keyword>
<keyword evidence="7" id="KW-0808">Transferase</keyword>
<feature type="transmembrane region" description="Helical" evidence="8">
    <location>
        <begin position="84"/>
        <end position="105"/>
    </location>
</feature>
<evidence type="ECO:0000256" key="1">
    <source>
        <dbReference type="ARBA" id="ARBA00004651"/>
    </source>
</evidence>
<sequence>MLFNSQEFLIFFPCVIIVFYLLPKKFNWFWLLISSYFFYMCWSPSYAILIFTSTVITYLSGVLIGKVNESELDFEKGKKKKKVYVAISLISNLSILFFFKYFYFIDDSLGDLTNLLGLTWQKSEYNILLPVGISFYTFQALGYTIDVYRNNLKPEKHFGIYALFVSFFPQLVAGPIERSTHLLPQFRETKKINWERIKGGLLLILWGFFQKVVIADRLAVLVNTVYNDPTNYEGVQFLLATVFFAFQILCDFSGYSDMAIGTAQVLGYDLMKNFDRPYFSKNLREFWRRWHISLSTWFRDYLYFPLGGNKVNKIKVYRNIAIVFLVSGLWHGANWTFVIWGALHGVYLIVEELIQPISNRLYNITKVDRNNFSFKFFHCVKTFAVVSFAWIFFRANNVGDAFYIIENLFVQNWSKLFGTELFSLGLDKEDFHLAVISILILLLVHWVQRKNSVRSWVKNQWLPLRWSVYLCFIFYIIIFGYYGSSEKAQFIYFQF</sequence>
<name>A0ABS5WA94_9FLAO</name>
<evidence type="ECO:0000256" key="5">
    <source>
        <dbReference type="ARBA" id="ARBA00022989"/>
    </source>
</evidence>
<keyword evidence="6 7" id="KW-0472">Membrane</keyword>
<keyword evidence="10" id="KW-1185">Reference proteome</keyword>
<dbReference type="Pfam" id="PF03062">
    <property type="entry name" value="MBOAT"/>
    <property type="match status" value="1"/>
</dbReference>
<dbReference type="InterPro" id="IPR028362">
    <property type="entry name" value="AlgI"/>
</dbReference>
<comment type="similarity">
    <text evidence="2 7">Belongs to the membrane-bound acyltransferase family.</text>
</comment>
<keyword evidence="7" id="KW-0012">Acyltransferase</keyword>
<evidence type="ECO:0000256" key="3">
    <source>
        <dbReference type="ARBA" id="ARBA00022475"/>
    </source>
</evidence>
<feature type="transmembrane region" description="Helical" evidence="8">
    <location>
        <begin position="374"/>
        <end position="393"/>
    </location>
</feature>
<dbReference type="Proteomes" id="UP000740413">
    <property type="component" value="Unassembled WGS sequence"/>
</dbReference>
<comment type="subcellular location">
    <subcellularLocation>
        <location evidence="1">Cell membrane</location>
        <topology evidence="1">Multi-pass membrane protein</topology>
    </subcellularLocation>
</comment>
<gene>
    <name evidence="9" type="ORF">HW347_03555</name>
</gene>
<evidence type="ECO:0000256" key="2">
    <source>
        <dbReference type="ARBA" id="ARBA00010323"/>
    </source>
</evidence>
<feature type="transmembrane region" description="Helical" evidence="8">
    <location>
        <begin position="43"/>
        <end position="64"/>
    </location>
</feature>